<accession>A0AAW1JYX0</accession>
<name>A0AAW1JYX0_POPJA</name>
<reference evidence="1 2" key="1">
    <citation type="journal article" date="2024" name="BMC Genomics">
        <title>De novo assembly and annotation of Popillia japonica's genome with initial clues to its potential as an invasive pest.</title>
        <authorList>
            <person name="Cucini C."/>
            <person name="Boschi S."/>
            <person name="Funari R."/>
            <person name="Cardaioli E."/>
            <person name="Iannotti N."/>
            <person name="Marturano G."/>
            <person name="Paoli F."/>
            <person name="Bruttini M."/>
            <person name="Carapelli A."/>
            <person name="Frati F."/>
            <person name="Nardi F."/>
        </authorList>
    </citation>
    <scope>NUCLEOTIDE SEQUENCE [LARGE SCALE GENOMIC DNA]</scope>
    <source>
        <strain evidence="1">DMR45628</strain>
    </source>
</reference>
<dbReference type="EMBL" id="JASPKY010000290">
    <property type="protein sequence ID" value="KAK9710628.1"/>
    <property type="molecule type" value="Genomic_DNA"/>
</dbReference>
<dbReference type="Proteomes" id="UP001458880">
    <property type="component" value="Unassembled WGS sequence"/>
</dbReference>
<comment type="caution">
    <text evidence="1">The sequence shown here is derived from an EMBL/GenBank/DDBJ whole genome shotgun (WGS) entry which is preliminary data.</text>
</comment>
<dbReference type="AlphaFoldDB" id="A0AAW1JYX0"/>
<evidence type="ECO:0000313" key="1">
    <source>
        <dbReference type="EMBL" id="KAK9710628.1"/>
    </source>
</evidence>
<keyword evidence="2" id="KW-1185">Reference proteome</keyword>
<organism evidence="1 2">
    <name type="scientific">Popillia japonica</name>
    <name type="common">Japanese beetle</name>
    <dbReference type="NCBI Taxonomy" id="7064"/>
    <lineage>
        <taxon>Eukaryota</taxon>
        <taxon>Metazoa</taxon>
        <taxon>Ecdysozoa</taxon>
        <taxon>Arthropoda</taxon>
        <taxon>Hexapoda</taxon>
        <taxon>Insecta</taxon>
        <taxon>Pterygota</taxon>
        <taxon>Neoptera</taxon>
        <taxon>Endopterygota</taxon>
        <taxon>Coleoptera</taxon>
        <taxon>Polyphaga</taxon>
        <taxon>Scarabaeiformia</taxon>
        <taxon>Scarabaeidae</taxon>
        <taxon>Rutelinae</taxon>
        <taxon>Popillia</taxon>
    </lineage>
</organism>
<gene>
    <name evidence="1" type="ORF">QE152_g25910</name>
</gene>
<proteinExistence type="predicted"/>
<sequence>MKRVKLAPEDPLSTYVEAKLTRHQYNVVKSKDILVFPSYKVIQLAKKDYYTNKDGITVNEISAEVKLQELLNHTVSRLVESQRQVIESQKNFCNLHLITKWGFDGSSGHSRYKQRLHSPSEDDASVFITLLVPLRLISGDPEGHHVILWQNPRSSSIRFCRPIRFQLKHETSEIAKKEKEYMDQQIQSLVPSTINLTNLNIKINHILLFTMMEKYVIQSQKQHLVRNVPYVV</sequence>
<evidence type="ECO:0000313" key="2">
    <source>
        <dbReference type="Proteomes" id="UP001458880"/>
    </source>
</evidence>
<protein>
    <submittedName>
        <fullName evidence="1">Uncharacterized protein</fullName>
    </submittedName>
</protein>